<dbReference type="InterPro" id="IPR035994">
    <property type="entry name" value="Nucleoside_phosphorylase_sf"/>
</dbReference>
<dbReference type="InterPro" id="IPR000845">
    <property type="entry name" value="Nucleoside_phosphorylase_d"/>
</dbReference>
<dbReference type="SUPFAM" id="SSF53167">
    <property type="entry name" value="Purine and uridine phosphorylases"/>
    <property type="match status" value="1"/>
</dbReference>
<name>X1BPD6_9ZZZZ</name>
<gene>
    <name evidence="2" type="ORF">S01H4_41256</name>
</gene>
<feature type="domain" description="Nucleoside phosphorylase" evidence="1">
    <location>
        <begin position="47"/>
        <end position="138"/>
    </location>
</feature>
<feature type="non-terminal residue" evidence="2">
    <location>
        <position position="1"/>
    </location>
</feature>
<dbReference type="Gene3D" id="3.40.50.1580">
    <property type="entry name" value="Nucleoside phosphorylase domain"/>
    <property type="match status" value="1"/>
</dbReference>
<dbReference type="GO" id="GO:0009116">
    <property type="term" value="P:nucleoside metabolic process"/>
    <property type="evidence" value="ECO:0007669"/>
    <property type="project" value="InterPro"/>
</dbReference>
<accession>X1BPD6</accession>
<proteinExistence type="predicted"/>
<sequence>WEFVAAKTNIEKLSLTTRDISDYDVLMKQRLEILRDNNISLYDIQKILKKLQNQRRYGRVYNGELNNIKVSVIRSQIGAPNCAIAVECLKRCKTKIIVRLDICGGIINRASEINIGDVLIPQLAYCDDGTSPQYIREHPSLANDLEAISNPLSTDLIS</sequence>
<reference evidence="2" key="1">
    <citation type="journal article" date="2014" name="Front. Microbiol.">
        <title>High frequency of phylogenetically diverse reductive dehalogenase-homologous genes in deep subseafloor sedimentary metagenomes.</title>
        <authorList>
            <person name="Kawai M."/>
            <person name="Futagami T."/>
            <person name="Toyoda A."/>
            <person name="Takaki Y."/>
            <person name="Nishi S."/>
            <person name="Hori S."/>
            <person name="Arai W."/>
            <person name="Tsubouchi T."/>
            <person name="Morono Y."/>
            <person name="Uchiyama I."/>
            <person name="Ito T."/>
            <person name="Fujiyama A."/>
            <person name="Inagaki F."/>
            <person name="Takami H."/>
        </authorList>
    </citation>
    <scope>NUCLEOTIDE SEQUENCE</scope>
    <source>
        <strain evidence="2">Expedition CK06-06</strain>
    </source>
</reference>
<organism evidence="2">
    <name type="scientific">marine sediment metagenome</name>
    <dbReference type="NCBI Taxonomy" id="412755"/>
    <lineage>
        <taxon>unclassified sequences</taxon>
        <taxon>metagenomes</taxon>
        <taxon>ecological metagenomes</taxon>
    </lineage>
</organism>
<dbReference type="Pfam" id="PF01048">
    <property type="entry name" value="PNP_UDP_1"/>
    <property type="match status" value="1"/>
</dbReference>
<evidence type="ECO:0000259" key="1">
    <source>
        <dbReference type="Pfam" id="PF01048"/>
    </source>
</evidence>
<dbReference type="EMBL" id="BART01022548">
    <property type="protein sequence ID" value="GAG97779.1"/>
    <property type="molecule type" value="Genomic_DNA"/>
</dbReference>
<evidence type="ECO:0000313" key="2">
    <source>
        <dbReference type="EMBL" id="GAG97779.1"/>
    </source>
</evidence>
<dbReference type="AlphaFoldDB" id="X1BPD6"/>
<comment type="caution">
    <text evidence="2">The sequence shown here is derived from an EMBL/GenBank/DDBJ whole genome shotgun (WGS) entry which is preliminary data.</text>
</comment>
<protein>
    <recommendedName>
        <fullName evidence="1">Nucleoside phosphorylase domain-containing protein</fullName>
    </recommendedName>
</protein>
<dbReference type="GO" id="GO:0003824">
    <property type="term" value="F:catalytic activity"/>
    <property type="evidence" value="ECO:0007669"/>
    <property type="project" value="InterPro"/>
</dbReference>